<proteinExistence type="predicted"/>
<dbReference type="Proteomes" id="UP001152607">
    <property type="component" value="Unassembled WGS sequence"/>
</dbReference>
<organism evidence="2 3">
    <name type="scientific">Periconia digitata</name>
    <dbReference type="NCBI Taxonomy" id="1303443"/>
    <lineage>
        <taxon>Eukaryota</taxon>
        <taxon>Fungi</taxon>
        <taxon>Dikarya</taxon>
        <taxon>Ascomycota</taxon>
        <taxon>Pezizomycotina</taxon>
        <taxon>Dothideomycetes</taxon>
        <taxon>Pleosporomycetidae</taxon>
        <taxon>Pleosporales</taxon>
        <taxon>Massarineae</taxon>
        <taxon>Periconiaceae</taxon>
        <taxon>Periconia</taxon>
    </lineage>
</organism>
<dbReference type="AlphaFoldDB" id="A0A9W4XS19"/>
<evidence type="ECO:0000313" key="2">
    <source>
        <dbReference type="EMBL" id="CAI6342169.1"/>
    </source>
</evidence>
<feature type="compositionally biased region" description="Low complexity" evidence="1">
    <location>
        <begin position="447"/>
        <end position="461"/>
    </location>
</feature>
<name>A0A9W4XS19_9PLEO</name>
<feature type="region of interest" description="Disordered" evidence="1">
    <location>
        <begin position="440"/>
        <end position="461"/>
    </location>
</feature>
<keyword evidence="3" id="KW-1185">Reference proteome</keyword>
<dbReference type="EMBL" id="CAOQHR010000013">
    <property type="protein sequence ID" value="CAI6342169.1"/>
    <property type="molecule type" value="Genomic_DNA"/>
</dbReference>
<accession>A0A9W4XS19</accession>
<dbReference type="OrthoDB" id="5288318at2759"/>
<gene>
    <name evidence="2" type="ORF">PDIGIT_LOCUS15374</name>
</gene>
<protein>
    <submittedName>
        <fullName evidence="2">Uncharacterized protein</fullName>
    </submittedName>
</protein>
<reference evidence="2" key="1">
    <citation type="submission" date="2023-01" db="EMBL/GenBank/DDBJ databases">
        <authorList>
            <person name="Van Ghelder C."/>
            <person name="Rancurel C."/>
        </authorList>
    </citation>
    <scope>NUCLEOTIDE SEQUENCE</scope>
    <source>
        <strain evidence="2">CNCM I-4278</strain>
    </source>
</reference>
<evidence type="ECO:0000256" key="1">
    <source>
        <dbReference type="SAM" id="MobiDB-lite"/>
    </source>
</evidence>
<sequence length="461" mass="51629">MPSALTNKELKCIVVIRHHSFSLHHTSFHFLRAFQRLRCFYLETEISAMVVIVDLEDDTPPPEHIHRAAQKPLHHSLGAGISLAENKQHDSETTAGGRSNPNVNGFSAALSCYPVVRQLASQLDLNSLHDLSRTCRQFRANLLEYRDQLIKHTLLCENEKADAGALLGTRIMEAHTGFRSARQLTSGRFGKCARDMVGECQRCAHVVCRNCTIKPPATPVLRARHRRLCRTCTKAPLHLLTSFKRHRASSTDTWSPPGSPGLRFEVLDIEEHRAFTTPAFERTPCVCDSMVWLCQSCGSQFRNADTSYVRAWTWRTRYSHYLGGVGTGAGEGNEGVECGRGSDCLAGRVVEHEVDCHQSLEAPPPSSPDRWTGTSYHAQEIEGIGNVIKMKVKKQVHVGQCVKIYEDERDRSIQYLEREVSGKLRSWCSWCERVVLSEKDRAEATGRRPSSSGPSSPSSIR</sequence>
<evidence type="ECO:0000313" key="3">
    <source>
        <dbReference type="Proteomes" id="UP001152607"/>
    </source>
</evidence>
<comment type="caution">
    <text evidence="2">The sequence shown here is derived from an EMBL/GenBank/DDBJ whole genome shotgun (WGS) entry which is preliminary data.</text>
</comment>